<dbReference type="OrthoDB" id="903667at2759"/>
<dbReference type="EMBL" id="NKXS01002482">
    <property type="protein sequence ID" value="PIN13434.1"/>
    <property type="molecule type" value="Genomic_DNA"/>
</dbReference>
<dbReference type="Proteomes" id="UP000231279">
    <property type="component" value="Unassembled WGS sequence"/>
</dbReference>
<feature type="region of interest" description="Disordered" evidence="1">
    <location>
        <begin position="55"/>
        <end position="95"/>
    </location>
</feature>
<comment type="caution">
    <text evidence="2">The sequence shown here is derived from an EMBL/GenBank/DDBJ whole genome shotgun (WGS) entry which is preliminary data.</text>
</comment>
<proteinExistence type="predicted"/>
<feature type="compositionally biased region" description="Polar residues" evidence="1">
    <location>
        <begin position="69"/>
        <end position="95"/>
    </location>
</feature>
<gene>
    <name evidence="2" type="ORF">CDL12_13940</name>
</gene>
<keyword evidence="3" id="KW-1185">Reference proteome</keyword>
<accession>A0A2G9H7E5</accession>
<reference evidence="3" key="1">
    <citation type="journal article" date="2018" name="Gigascience">
        <title>Genome assembly of the Pink Ipe (Handroanthus impetiginosus, Bignoniaceae), a highly valued, ecologically keystone Neotropical timber forest tree.</title>
        <authorList>
            <person name="Silva-Junior O.B."/>
            <person name="Grattapaglia D."/>
            <person name="Novaes E."/>
            <person name="Collevatti R.G."/>
        </authorList>
    </citation>
    <scope>NUCLEOTIDE SEQUENCE [LARGE SCALE GENOMIC DNA]</scope>
    <source>
        <strain evidence="3">cv. UFG-1</strain>
    </source>
</reference>
<sequence>MADLKDETCESTSFLESKKIKCNSVGGDDVGNMKTQISTSRVSDYQASESVTDNVHGSTLVHEDDKQSTDGFISDQPTSAKSDLSTETGLNTGNFETDGLNTMKHEMKHRTESSCSNSLSVVLPASEASKEANSLANCGGSMDSSHSKAIDPRLDEPVTTSSESGVSAQIAHKAINNALAMSSMKTSSVVENSMDPDKFIAGFDLNEDINTNEMDDCFQPAVATASSPSVIHVIAKAAIRSGQPKIPLKLEGGLGWKGSAETRAFRPTRSVNTLKDSQGFTGIDLNVAAVEDSATNGSSIEHHRISLSPTLQDSRSEVDAKGAKSLWFDLNHLYDDADEFVQRSLPAESENPPSVDLNLNANASVGNKTSHYANPGKWDSNFTSGEAKNAHMMMAAPNIFQPTELMQRVASLQQKSSIISHTLPATHYYTSTGPFHFSSGNPTPVPFTSIMPYARYSHEHGIFPQVLNHDTVHKSFGTPHLVQVVPNERDIKTDVKSSTGGNNMDESRKFMFLGRNSTTGEMTHQEAWCAKRKEPEGGLECYYKQMI</sequence>
<evidence type="ECO:0000313" key="3">
    <source>
        <dbReference type="Proteomes" id="UP000231279"/>
    </source>
</evidence>
<dbReference type="PANTHER" id="PTHR47292">
    <property type="entry name" value="TRANSCRIPTION ELONGATION FACTOR (TFIIS) FAMILY PROTEIN-RELATED"/>
    <property type="match status" value="1"/>
</dbReference>
<name>A0A2G9H7E5_9LAMI</name>
<organism evidence="2 3">
    <name type="scientific">Handroanthus impetiginosus</name>
    <dbReference type="NCBI Taxonomy" id="429701"/>
    <lineage>
        <taxon>Eukaryota</taxon>
        <taxon>Viridiplantae</taxon>
        <taxon>Streptophyta</taxon>
        <taxon>Embryophyta</taxon>
        <taxon>Tracheophyta</taxon>
        <taxon>Spermatophyta</taxon>
        <taxon>Magnoliopsida</taxon>
        <taxon>eudicotyledons</taxon>
        <taxon>Gunneridae</taxon>
        <taxon>Pentapetalae</taxon>
        <taxon>asterids</taxon>
        <taxon>lamiids</taxon>
        <taxon>Lamiales</taxon>
        <taxon>Bignoniaceae</taxon>
        <taxon>Crescentiina</taxon>
        <taxon>Tabebuia alliance</taxon>
        <taxon>Handroanthus</taxon>
    </lineage>
</organism>
<evidence type="ECO:0000256" key="1">
    <source>
        <dbReference type="SAM" id="MobiDB-lite"/>
    </source>
</evidence>
<dbReference type="AlphaFoldDB" id="A0A2G9H7E5"/>
<evidence type="ECO:0000313" key="2">
    <source>
        <dbReference type="EMBL" id="PIN13434.1"/>
    </source>
</evidence>
<dbReference type="PANTHER" id="PTHR47292:SF3">
    <property type="entry name" value="PROTEIN WAVE"/>
    <property type="match status" value="1"/>
</dbReference>
<protein>
    <submittedName>
        <fullName evidence="2">Uncharacterized protein</fullName>
    </submittedName>
</protein>